<organism evidence="5 6">
    <name type="scientific">Candidatus Wildermuthbacteria bacterium RIFCSPHIGHO2_01_FULL_49_22b</name>
    <dbReference type="NCBI Taxonomy" id="1802448"/>
    <lineage>
        <taxon>Bacteria</taxon>
        <taxon>Candidatus Wildermuthiibacteriota</taxon>
    </lineage>
</organism>
<keyword evidence="3" id="KW-0378">Hydrolase</keyword>
<dbReference type="AlphaFoldDB" id="A0A1G2QZ71"/>
<dbReference type="PANTHER" id="PTHR20842">
    <property type="entry name" value="PROTEASE S51 ALPHA-ASPARTYL DIPEPTIDASE"/>
    <property type="match status" value="1"/>
</dbReference>
<evidence type="ECO:0000256" key="1">
    <source>
        <dbReference type="ARBA" id="ARBA00006534"/>
    </source>
</evidence>
<evidence type="ECO:0000313" key="6">
    <source>
        <dbReference type="Proteomes" id="UP000178065"/>
    </source>
</evidence>
<dbReference type="InterPro" id="IPR005320">
    <property type="entry name" value="Peptidase_S51"/>
</dbReference>
<dbReference type="CDD" id="cd03129">
    <property type="entry name" value="GAT1_Peptidase_E_like"/>
    <property type="match status" value="1"/>
</dbReference>
<reference evidence="5 6" key="1">
    <citation type="journal article" date="2016" name="Nat. Commun.">
        <title>Thousands of microbial genomes shed light on interconnected biogeochemical processes in an aquifer system.</title>
        <authorList>
            <person name="Anantharaman K."/>
            <person name="Brown C.T."/>
            <person name="Hug L.A."/>
            <person name="Sharon I."/>
            <person name="Castelle C.J."/>
            <person name="Probst A.J."/>
            <person name="Thomas B.C."/>
            <person name="Singh A."/>
            <person name="Wilkins M.J."/>
            <person name="Karaoz U."/>
            <person name="Brodie E.L."/>
            <person name="Williams K.H."/>
            <person name="Hubbard S.S."/>
            <person name="Banfield J.F."/>
        </authorList>
    </citation>
    <scope>NUCLEOTIDE SEQUENCE [LARGE SCALE GENOMIC DNA]</scope>
</reference>
<protein>
    <recommendedName>
        <fullName evidence="7">Peptidase E</fullName>
    </recommendedName>
</protein>
<sequence>MDTAKKGTIILTSTGLSAEPVRRVAVKYFDTLPFKSVAIVTTAAEGKERNKYSKLAEAQFKELDFNIVDFIDIETNPQADFSQYNVIYVCGGNTFKLMKFARQANFDKDIKSLLERGGVYVGVSAGSLIVGPSIQIANEVHPDKNEVQLTDFRGFNIVNFIIFPHYSSDLEEEIKSFEKRNNAKVERIDNSQAIVIEDRERR</sequence>
<comment type="caution">
    <text evidence="5">The sequence shown here is derived from an EMBL/GenBank/DDBJ whole genome shotgun (WGS) entry which is preliminary data.</text>
</comment>
<dbReference type="GO" id="GO:0008236">
    <property type="term" value="F:serine-type peptidase activity"/>
    <property type="evidence" value="ECO:0007669"/>
    <property type="project" value="UniProtKB-KW"/>
</dbReference>
<evidence type="ECO:0008006" key="7">
    <source>
        <dbReference type="Google" id="ProtNLM"/>
    </source>
</evidence>
<dbReference type="GO" id="GO:0006508">
    <property type="term" value="P:proteolysis"/>
    <property type="evidence" value="ECO:0007669"/>
    <property type="project" value="UniProtKB-KW"/>
</dbReference>
<gene>
    <name evidence="5" type="ORF">A2672_00665</name>
</gene>
<evidence type="ECO:0000256" key="2">
    <source>
        <dbReference type="ARBA" id="ARBA00022670"/>
    </source>
</evidence>
<evidence type="ECO:0000313" key="5">
    <source>
        <dbReference type="EMBL" id="OHA65925.1"/>
    </source>
</evidence>
<proteinExistence type="inferred from homology"/>
<evidence type="ECO:0000256" key="4">
    <source>
        <dbReference type="ARBA" id="ARBA00022825"/>
    </source>
</evidence>
<dbReference type="Pfam" id="PF03575">
    <property type="entry name" value="Peptidase_S51"/>
    <property type="match status" value="1"/>
</dbReference>
<accession>A0A1G2QZ71</accession>
<evidence type="ECO:0000256" key="3">
    <source>
        <dbReference type="ARBA" id="ARBA00022801"/>
    </source>
</evidence>
<keyword evidence="4" id="KW-0720">Serine protease</keyword>
<comment type="similarity">
    <text evidence="1">Belongs to the peptidase S51 family.</text>
</comment>
<dbReference type="SUPFAM" id="SSF52317">
    <property type="entry name" value="Class I glutamine amidotransferase-like"/>
    <property type="match status" value="1"/>
</dbReference>
<dbReference type="Proteomes" id="UP000178065">
    <property type="component" value="Unassembled WGS sequence"/>
</dbReference>
<dbReference type="InterPro" id="IPR029062">
    <property type="entry name" value="Class_I_gatase-like"/>
</dbReference>
<dbReference type="PANTHER" id="PTHR20842:SF0">
    <property type="entry name" value="ALPHA-ASPARTYL DIPEPTIDASE"/>
    <property type="match status" value="1"/>
</dbReference>
<dbReference type="EMBL" id="MHTT01000009">
    <property type="protein sequence ID" value="OHA65925.1"/>
    <property type="molecule type" value="Genomic_DNA"/>
</dbReference>
<name>A0A1G2QZ71_9BACT</name>
<keyword evidence="2" id="KW-0645">Protease</keyword>
<dbReference type="Gene3D" id="3.40.50.880">
    <property type="match status" value="1"/>
</dbReference>